<name>A0A931GZ68_9BACT</name>
<proteinExistence type="predicted"/>
<dbReference type="Proteomes" id="UP000628448">
    <property type="component" value="Unassembled WGS sequence"/>
</dbReference>
<dbReference type="Pfam" id="PF05235">
    <property type="entry name" value="CHAD"/>
    <property type="match status" value="1"/>
</dbReference>
<dbReference type="AlphaFoldDB" id="A0A931GZ68"/>
<evidence type="ECO:0000313" key="3">
    <source>
        <dbReference type="Proteomes" id="UP000628448"/>
    </source>
</evidence>
<keyword evidence="3" id="KW-1185">Reference proteome</keyword>
<organism evidence="2 3">
    <name type="scientific">Panacibacter microcysteis</name>
    <dbReference type="NCBI Taxonomy" id="2793269"/>
    <lineage>
        <taxon>Bacteria</taxon>
        <taxon>Pseudomonadati</taxon>
        <taxon>Bacteroidota</taxon>
        <taxon>Chitinophagia</taxon>
        <taxon>Chitinophagales</taxon>
        <taxon>Chitinophagaceae</taxon>
        <taxon>Panacibacter</taxon>
    </lineage>
</organism>
<dbReference type="SMART" id="SM00880">
    <property type="entry name" value="CHAD"/>
    <property type="match status" value="1"/>
</dbReference>
<reference evidence="2" key="1">
    <citation type="submission" date="2020-11" db="EMBL/GenBank/DDBJ databases">
        <title>Bacterial whole genome sequence for Panacibacter sp. DH6.</title>
        <authorList>
            <person name="Le V."/>
            <person name="Ko S."/>
            <person name="Ahn C.-Y."/>
            <person name="Oh H.-M."/>
        </authorList>
    </citation>
    <scope>NUCLEOTIDE SEQUENCE</scope>
    <source>
        <strain evidence="2">DH6</strain>
    </source>
</reference>
<gene>
    <name evidence="2" type="ORF">I5907_17520</name>
</gene>
<accession>A0A931GZ68</accession>
<protein>
    <submittedName>
        <fullName evidence="2">CHAD domain-containing protein</fullName>
    </submittedName>
</protein>
<dbReference type="Gene3D" id="1.40.20.10">
    <property type="entry name" value="CHAD domain"/>
    <property type="match status" value="1"/>
</dbReference>
<sequence>MDTPLEKYFAQRVKNLFNNLHDFELNGDEPSLHDLRVEIKKLRAIIKFLGTIYHKQQLKKPAHLIRSVFQKAGEVRESQLLQQWLQKHEFGIIEHTYFPQEKLDFLVAQFRQNAPRYKDDFKEIVETLSKFVHSTNEILAEQYFTDLNAQVEKLCRKNLPGAEWHDLRKLIKQRIYAYNWVRHEAENDDPNFAYYNKLQENIGIWHDLEIIKDNFSQKQVYLSQDIEVQKEFNIAWEKLTAAHKYREKHVEELLARTAIQD</sequence>
<dbReference type="EMBL" id="JADWYR010000002">
    <property type="protein sequence ID" value="MBG9378042.1"/>
    <property type="molecule type" value="Genomic_DNA"/>
</dbReference>
<dbReference type="PANTHER" id="PTHR39339">
    <property type="entry name" value="SLR1444 PROTEIN"/>
    <property type="match status" value="1"/>
</dbReference>
<dbReference type="InterPro" id="IPR038186">
    <property type="entry name" value="CHAD_dom_sf"/>
</dbReference>
<feature type="domain" description="CHAD" evidence="1">
    <location>
        <begin position="8"/>
        <end position="250"/>
    </location>
</feature>
<dbReference type="InterPro" id="IPR007899">
    <property type="entry name" value="CHAD_dom"/>
</dbReference>
<dbReference type="RefSeq" id="WP_196992100.1">
    <property type="nucleotide sequence ID" value="NZ_JADWYR010000002.1"/>
</dbReference>
<evidence type="ECO:0000259" key="1">
    <source>
        <dbReference type="SMART" id="SM00880"/>
    </source>
</evidence>
<dbReference type="PANTHER" id="PTHR39339:SF1">
    <property type="entry name" value="CHAD DOMAIN-CONTAINING PROTEIN"/>
    <property type="match status" value="1"/>
</dbReference>
<evidence type="ECO:0000313" key="2">
    <source>
        <dbReference type="EMBL" id="MBG9378042.1"/>
    </source>
</evidence>
<comment type="caution">
    <text evidence="2">The sequence shown here is derived from an EMBL/GenBank/DDBJ whole genome shotgun (WGS) entry which is preliminary data.</text>
</comment>